<keyword evidence="3" id="KW-1185">Reference proteome</keyword>
<reference evidence="2 3" key="1">
    <citation type="journal article" date="2019" name="Commun. Biol.">
        <title>The bagworm genome reveals a unique fibroin gene that provides high tensile strength.</title>
        <authorList>
            <person name="Kono N."/>
            <person name="Nakamura H."/>
            <person name="Ohtoshi R."/>
            <person name="Tomita M."/>
            <person name="Numata K."/>
            <person name="Arakawa K."/>
        </authorList>
    </citation>
    <scope>NUCLEOTIDE SEQUENCE [LARGE SCALE GENOMIC DNA]</scope>
</reference>
<dbReference type="AlphaFoldDB" id="A0A4C1ZIE3"/>
<proteinExistence type="predicted"/>
<evidence type="ECO:0000256" key="1">
    <source>
        <dbReference type="SAM" id="SignalP"/>
    </source>
</evidence>
<gene>
    <name evidence="2" type="ORF">EVAR_63216_1</name>
</gene>
<feature type="chain" id="PRO_5020028650" evidence="1">
    <location>
        <begin position="22"/>
        <end position="91"/>
    </location>
</feature>
<name>A0A4C1ZIE3_EUMVA</name>
<sequence>MSIDDGLWLLVVGLLPPFDLLLEELGSASVGSFDTPDSLIDMQPEDVNSCIENDQKAHEYANGAKPLTESFRATSTRLHQRWSAPPCKRQN</sequence>
<comment type="caution">
    <text evidence="2">The sequence shown here is derived from an EMBL/GenBank/DDBJ whole genome shotgun (WGS) entry which is preliminary data.</text>
</comment>
<protein>
    <submittedName>
        <fullName evidence="2">Uncharacterized protein</fullName>
    </submittedName>
</protein>
<organism evidence="2 3">
    <name type="scientific">Eumeta variegata</name>
    <name type="common">Bagworm moth</name>
    <name type="synonym">Eumeta japonica</name>
    <dbReference type="NCBI Taxonomy" id="151549"/>
    <lineage>
        <taxon>Eukaryota</taxon>
        <taxon>Metazoa</taxon>
        <taxon>Ecdysozoa</taxon>
        <taxon>Arthropoda</taxon>
        <taxon>Hexapoda</taxon>
        <taxon>Insecta</taxon>
        <taxon>Pterygota</taxon>
        <taxon>Neoptera</taxon>
        <taxon>Endopterygota</taxon>
        <taxon>Lepidoptera</taxon>
        <taxon>Glossata</taxon>
        <taxon>Ditrysia</taxon>
        <taxon>Tineoidea</taxon>
        <taxon>Psychidae</taxon>
        <taxon>Oiketicinae</taxon>
        <taxon>Eumeta</taxon>
    </lineage>
</organism>
<evidence type="ECO:0000313" key="3">
    <source>
        <dbReference type="Proteomes" id="UP000299102"/>
    </source>
</evidence>
<evidence type="ECO:0000313" key="2">
    <source>
        <dbReference type="EMBL" id="GBP86387.1"/>
    </source>
</evidence>
<dbReference type="Proteomes" id="UP000299102">
    <property type="component" value="Unassembled WGS sequence"/>
</dbReference>
<keyword evidence="1" id="KW-0732">Signal</keyword>
<accession>A0A4C1ZIE3</accession>
<feature type="signal peptide" evidence="1">
    <location>
        <begin position="1"/>
        <end position="21"/>
    </location>
</feature>
<dbReference type="EMBL" id="BGZK01001792">
    <property type="protein sequence ID" value="GBP86387.1"/>
    <property type="molecule type" value="Genomic_DNA"/>
</dbReference>